<dbReference type="AlphaFoldDB" id="A0AAU9HV66"/>
<dbReference type="RefSeq" id="WP_166773507.1">
    <property type="nucleotide sequence ID" value="NZ_HG992337.1"/>
</dbReference>
<sequence>MKQLPSSMFNVFALALPRGLSFGENPPKSTWASADLVTVCALTKNTSSDRSGVLVMRRREDEVWVVLRREDDLFSEDEAMAIIKTACDEGAGKVPLPPSTKRRPPLPPLDGKYPSNIFMLLGQPFRERGAWMLNQLYLALPSPDDNWASDCRTDNFHARLWEALLFASFREQGLLVTQDVPSPDFHLANRKGGEAWIEAVTANPPVPYDHANAIEVPPPHDRLERMLGPAAVRFAKTIKSKLDKGYARMPHVLGKPFVLAIADFHAPGSMVWSRNALIGCLYGFFAQEVEVDGKQVAVSEVADKLLGDQEIPAGMFFTPEGEELSAVIFSQGATLSKLSRVPISFGGLTGNYRYVRIGEFADFTPGALRGKPFSMDVNSDEYRALWEPYDYEPWTAEMEVFHNPNAKHPINPDLFPEATHWVPVDGVMDCKRFFKESILKSRTLVQNASDPVPTVEDLVFQETLDSTEGEALTDAKQPKV</sequence>
<evidence type="ECO:0000313" key="1">
    <source>
        <dbReference type="EMBL" id="CAE6769155.1"/>
    </source>
</evidence>
<dbReference type="Proteomes" id="UP000835242">
    <property type="component" value="Chromosome"/>
</dbReference>
<protein>
    <submittedName>
        <fullName evidence="1">Uncharacterized protein</fullName>
    </submittedName>
</protein>
<accession>A0AAU9HV66</accession>
<proteinExistence type="predicted"/>
<reference evidence="1 2" key="1">
    <citation type="submission" date="2021-02" db="EMBL/GenBank/DDBJ databases">
        <authorList>
            <person name="Pothier F. J."/>
        </authorList>
    </citation>
    <scope>NUCLEOTIDE SEQUENCE [LARGE SCALE GENOMIC DNA]</scope>
    <source>
        <strain evidence="1 2">1314c</strain>
    </source>
</reference>
<gene>
    <name evidence="1" type="ORF">XA1314C_21000</name>
</gene>
<dbReference type="EMBL" id="HG992337">
    <property type="protein sequence ID" value="CAE6769133.1"/>
    <property type="molecule type" value="Genomic_DNA"/>
</dbReference>
<organism evidence="1 2">
    <name type="scientific">Xanthomonas arboricola</name>
    <dbReference type="NCBI Taxonomy" id="56448"/>
    <lineage>
        <taxon>Bacteria</taxon>
        <taxon>Pseudomonadati</taxon>
        <taxon>Pseudomonadota</taxon>
        <taxon>Gammaproteobacteria</taxon>
        <taxon>Lysobacterales</taxon>
        <taxon>Lysobacteraceae</taxon>
        <taxon>Xanthomonas</taxon>
    </lineage>
</organism>
<dbReference type="EMBL" id="HG992337">
    <property type="protein sequence ID" value="CAE6769155.1"/>
    <property type="molecule type" value="Genomic_DNA"/>
</dbReference>
<name>A0AAU9HV66_9XANT</name>
<evidence type="ECO:0000313" key="2">
    <source>
        <dbReference type="Proteomes" id="UP000835242"/>
    </source>
</evidence>